<evidence type="ECO:0000313" key="2">
    <source>
        <dbReference type="Proteomes" id="UP000294028"/>
    </source>
</evidence>
<dbReference type="AlphaFoldDB" id="A0A482TQZ0"/>
<dbReference type="EMBL" id="RZHH01000002">
    <property type="protein sequence ID" value="RYJ15315.1"/>
    <property type="molecule type" value="Genomic_DNA"/>
</dbReference>
<name>A0A482TQZ0_9EURY</name>
<comment type="caution">
    <text evidence="1">The sequence shown here is derived from an EMBL/GenBank/DDBJ whole genome shotgun (WGS) entry which is preliminary data.</text>
</comment>
<sequence>MYEYTHDRLNSSVTRLAAAPTNGPHCPACTAPIEGFTTDRPGRHTVVPCGCELGFVRASDLEQEATADE</sequence>
<organism evidence="1 2">
    <name type="scientific">Halogeometricum borinquense</name>
    <dbReference type="NCBI Taxonomy" id="60847"/>
    <lineage>
        <taxon>Archaea</taxon>
        <taxon>Methanobacteriati</taxon>
        <taxon>Methanobacteriota</taxon>
        <taxon>Stenosarchaea group</taxon>
        <taxon>Halobacteria</taxon>
        <taxon>Halobacteriales</taxon>
        <taxon>Haloferacaceae</taxon>
        <taxon>Halogeometricum</taxon>
    </lineage>
</organism>
<dbReference type="Proteomes" id="UP000294028">
    <property type="component" value="Unassembled WGS sequence"/>
</dbReference>
<protein>
    <submittedName>
        <fullName evidence="1">Uncharacterized protein</fullName>
    </submittedName>
</protein>
<accession>A0A482TQZ0</accession>
<gene>
    <name evidence="1" type="ORF">ELS19_04095</name>
</gene>
<proteinExistence type="predicted"/>
<evidence type="ECO:0000313" key="1">
    <source>
        <dbReference type="EMBL" id="RYJ15315.1"/>
    </source>
</evidence>
<reference evidence="1 2" key="1">
    <citation type="submission" date="2018-12" db="EMBL/GenBank/DDBJ databases">
        <title>Genome analysis provides insights into bioremediation potentialities of Halogeometricum borinquense strain N11.</title>
        <authorList>
            <person name="Najjari A."/>
            <person name="Youssef N."/>
            <person name="Fhoula I."/>
            <person name="Ben Dhia O."/>
            <person name="Mahjoubi M."/>
            <person name="Ouzari H.I."/>
            <person name="Cherif A."/>
        </authorList>
    </citation>
    <scope>NUCLEOTIDE SEQUENCE [LARGE SCALE GENOMIC DNA]</scope>
    <source>
        <strain evidence="1 2">N11</strain>
    </source>
</reference>